<dbReference type="PIRSF" id="PIRSF037031">
    <property type="entry name" value="Redox_disulphide_2"/>
    <property type="match status" value="1"/>
</dbReference>
<gene>
    <name evidence="4" type="ORF">G7067_06365</name>
</gene>
<feature type="disulfide bond" description="Redox-active" evidence="2">
    <location>
        <begin position="10"/>
        <end position="13"/>
    </location>
</feature>
<keyword evidence="2" id="KW-1015">Disulfide bond</keyword>
<reference evidence="4 5" key="1">
    <citation type="submission" date="2020-03" db="EMBL/GenBank/DDBJ databases">
        <title>Leucobacter sp. nov., isolated from beetles.</title>
        <authorList>
            <person name="Hyun D.-W."/>
            <person name="Bae J.-W."/>
        </authorList>
    </citation>
    <scope>NUCLEOTIDE SEQUENCE [LARGE SCALE GENOMIC DNA]</scope>
    <source>
        <strain evidence="4 5">HDW9B</strain>
    </source>
</reference>
<dbReference type="Pfam" id="PF13192">
    <property type="entry name" value="Thioredoxin_3"/>
    <property type="match status" value="1"/>
</dbReference>
<feature type="active site" description="Nucleophile" evidence="1">
    <location>
        <position position="10"/>
    </location>
</feature>
<name>A0A6G8FIL5_9MICO</name>
<evidence type="ECO:0000259" key="3">
    <source>
        <dbReference type="Pfam" id="PF13192"/>
    </source>
</evidence>
<dbReference type="InterPro" id="IPR005243">
    <property type="entry name" value="THIRX-like_proc"/>
</dbReference>
<dbReference type="PANTHER" id="PTHR36450">
    <property type="entry name" value="THIOREDOXIN"/>
    <property type="match status" value="1"/>
</dbReference>
<dbReference type="KEGG" id="lins:G7067_06365"/>
<dbReference type="Proteomes" id="UP000501387">
    <property type="component" value="Chromosome"/>
</dbReference>
<sequence length="95" mass="9684">MNIKILGPGCANCKNLERATRDALADMGSDATIEKVTEYPAIAAYGVMSTPALVVNEKVLVSGRVPKKAEIVEILSSGQASSAAPEGACACGGEC</sequence>
<protein>
    <submittedName>
        <fullName evidence="4">Thioredoxin family protein</fullName>
    </submittedName>
</protein>
<proteinExistence type="predicted"/>
<dbReference type="InterPro" id="IPR012336">
    <property type="entry name" value="Thioredoxin-like_fold"/>
</dbReference>
<evidence type="ECO:0000256" key="2">
    <source>
        <dbReference type="PIRSR" id="PIRSR037031-51"/>
    </source>
</evidence>
<dbReference type="RefSeq" id="WP_166322848.1">
    <property type="nucleotide sequence ID" value="NZ_CP049934.1"/>
</dbReference>
<keyword evidence="5" id="KW-1185">Reference proteome</keyword>
<organism evidence="4 5">
    <name type="scientific">Leucobacter insecticola</name>
    <dbReference type="NCBI Taxonomy" id="2714934"/>
    <lineage>
        <taxon>Bacteria</taxon>
        <taxon>Bacillati</taxon>
        <taxon>Actinomycetota</taxon>
        <taxon>Actinomycetes</taxon>
        <taxon>Micrococcales</taxon>
        <taxon>Microbacteriaceae</taxon>
        <taxon>Leucobacter</taxon>
    </lineage>
</organism>
<evidence type="ECO:0000313" key="5">
    <source>
        <dbReference type="Proteomes" id="UP000501387"/>
    </source>
</evidence>
<dbReference type="SUPFAM" id="SSF52833">
    <property type="entry name" value="Thioredoxin-like"/>
    <property type="match status" value="1"/>
</dbReference>
<dbReference type="InterPro" id="IPR036249">
    <property type="entry name" value="Thioredoxin-like_sf"/>
</dbReference>
<keyword evidence="2" id="KW-0676">Redox-active center</keyword>
<dbReference type="AlphaFoldDB" id="A0A6G8FIL5"/>
<feature type="domain" description="Thioredoxin-like fold" evidence="3">
    <location>
        <begin position="1"/>
        <end position="75"/>
    </location>
</feature>
<evidence type="ECO:0000256" key="1">
    <source>
        <dbReference type="PIRSR" id="PIRSR037031-50"/>
    </source>
</evidence>
<feature type="active site" description="Nucleophile" evidence="1">
    <location>
        <position position="13"/>
    </location>
</feature>
<dbReference type="NCBIfam" id="TIGR00412">
    <property type="entry name" value="redox_disulf_2"/>
    <property type="match status" value="1"/>
</dbReference>
<dbReference type="EMBL" id="CP049934">
    <property type="protein sequence ID" value="QIM16129.1"/>
    <property type="molecule type" value="Genomic_DNA"/>
</dbReference>
<evidence type="ECO:0000313" key="4">
    <source>
        <dbReference type="EMBL" id="QIM16129.1"/>
    </source>
</evidence>
<dbReference type="Gene3D" id="3.40.30.10">
    <property type="entry name" value="Glutaredoxin"/>
    <property type="match status" value="1"/>
</dbReference>
<accession>A0A6G8FIL5</accession>
<dbReference type="PANTHER" id="PTHR36450:SF1">
    <property type="entry name" value="THIOREDOXIN"/>
    <property type="match status" value="1"/>
</dbReference>